<sequence length="566" mass="62510">MGTTQRHKGMGLATDNKMLQSAALVTWKDQSKSSIYDMDCDSEDEVDLLLASSRSPIGAATPLHNADTEESPKFKAAIPSWALLNKSSSHETVSTTYLILLTCGTFGLQNVWSLLLANGTPYLLSIGFSRSITALIWVAGPLSGTFVQPFVGAISDQYVSRWGKRKPFIVAGIAGAVLSIMGMAIMRISATRIYIWFARDYVGPHTMANLARVFVILWICILNLSLQPLQVGLRSLIIDACPSHQQSQASAWSGRFTGLGGIATYLLDDFLIRRYQDRTFEVLCIVTSLSLIITNLPCILLIRERRGSLETVPDRQTFWLLRLAKRLIRTTRRMPASIKYICMVQFTSWLGWFPFLYYNTTYISSLDLRQTDSEETPNSSGVQAYLIFAIVSFYCSVVLPWTKPSASRSSNPVYPGSKMDHLGKYINIILPRLWFFSQILFAICMLSTMVISDTLGGTFMVAIVGISWALTQWIPLALMSAEIANLRDAKSCEFSQEEGDGDDETGSLMSLFNVAISAPQILAGILCSGLFWLLGGAGTGDSLGWALRMGGIASIISAFLMVWLKR</sequence>
<evidence type="ECO:0000256" key="1">
    <source>
        <dbReference type="ARBA" id="ARBA00004141"/>
    </source>
</evidence>
<keyword evidence="3 6" id="KW-0812">Transmembrane</keyword>
<feature type="transmembrane region" description="Helical" evidence="6">
    <location>
        <begin position="96"/>
        <end position="116"/>
    </location>
</feature>
<keyword evidence="8" id="KW-1185">Reference proteome</keyword>
<dbReference type="InterPro" id="IPR036259">
    <property type="entry name" value="MFS_trans_sf"/>
</dbReference>
<feature type="transmembrane region" description="Helical" evidence="6">
    <location>
        <begin position="545"/>
        <end position="564"/>
    </location>
</feature>
<dbReference type="GO" id="GO:0005886">
    <property type="term" value="C:plasma membrane"/>
    <property type="evidence" value="ECO:0007669"/>
    <property type="project" value="TreeGrafter"/>
</dbReference>
<proteinExistence type="predicted"/>
<feature type="transmembrane region" description="Helical" evidence="6">
    <location>
        <begin position="433"/>
        <end position="451"/>
    </location>
</feature>
<organism evidence="7 8">
    <name type="scientific">Venustampulla echinocandica</name>
    <dbReference type="NCBI Taxonomy" id="2656787"/>
    <lineage>
        <taxon>Eukaryota</taxon>
        <taxon>Fungi</taxon>
        <taxon>Dikarya</taxon>
        <taxon>Ascomycota</taxon>
        <taxon>Pezizomycotina</taxon>
        <taxon>Leotiomycetes</taxon>
        <taxon>Helotiales</taxon>
        <taxon>Pleuroascaceae</taxon>
        <taxon>Venustampulla</taxon>
    </lineage>
</organism>
<keyword evidence="2" id="KW-0813">Transport</keyword>
<feature type="transmembrane region" description="Helical" evidence="6">
    <location>
        <begin position="210"/>
        <end position="229"/>
    </location>
</feature>
<accession>A0A370TZ89</accession>
<dbReference type="SUPFAM" id="SSF103473">
    <property type="entry name" value="MFS general substrate transporter"/>
    <property type="match status" value="1"/>
</dbReference>
<keyword evidence="5 6" id="KW-0472">Membrane</keyword>
<feature type="transmembrane region" description="Helical" evidence="6">
    <location>
        <begin position="511"/>
        <end position="533"/>
    </location>
</feature>
<feature type="transmembrane region" description="Helical" evidence="6">
    <location>
        <begin position="168"/>
        <end position="190"/>
    </location>
</feature>
<feature type="transmembrane region" description="Helical" evidence="6">
    <location>
        <begin position="457"/>
        <end position="478"/>
    </location>
</feature>
<evidence type="ECO:0000256" key="3">
    <source>
        <dbReference type="ARBA" id="ARBA00022692"/>
    </source>
</evidence>
<keyword evidence="4 6" id="KW-1133">Transmembrane helix</keyword>
<dbReference type="EMBL" id="NPIC01000001">
    <property type="protein sequence ID" value="RDL40853.1"/>
    <property type="molecule type" value="Genomic_DNA"/>
</dbReference>
<dbReference type="RefSeq" id="XP_031873509.1">
    <property type="nucleotide sequence ID" value="XM_032009455.1"/>
</dbReference>
<comment type="subcellular location">
    <subcellularLocation>
        <location evidence="1">Membrane</location>
        <topology evidence="1">Multi-pass membrane protein</topology>
    </subcellularLocation>
</comment>
<dbReference type="PANTHER" id="PTHR19432">
    <property type="entry name" value="SUGAR TRANSPORTER"/>
    <property type="match status" value="1"/>
</dbReference>
<evidence type="ECO:0000256" key="5">
    <source>
        <dbReference type="ARBA" id="ARBA00023136"/>
    </source>
</evidence>
<name>A0A370TZ89_9HELO</name>
<protein>
    <submittedName>
        <fullName evidence="7">MFS general substrate transporter</fullName>
    </submittedName>
</protein>
<feature type="transmembrane region" description="Helical" evidence="6">
    <location>
        <begin position="122"/>
        <end position="147"/>
    </location>
</feature>
<evidence type="ECO:0000256" key="6">
    <source>
        <dbReference type="SAM" id="Phobius"/>
    </source>
</evidence>
<evidence type="ECO:0000256" key="4">
    <source>
        <dbReference type="ARBA" id="ARBA00022989"/>
    </source>
</evidence>
<dbReference type="Proteomes" id="UP000254866">
    <property type="component" value="Unassembled WGS sequence"/>
</dbReference>
<feature type="transmembrane region" description="Helical" evidence="6">
    <location>
        <begin position="382"/>
        <end position="401"/>
    </location>
</feature>
<dbReference type="GeneID" id="43593681"/>
<dbReference type="GO" id="GO:0008506">
    <property type="term" value="F:sucrose:proton symporter activity"/>
    <property type="evidence" value="ECO:0007669"/>
    <property type="project" value="TreeGrafter"/>
</dbReference>
<gene>
    <name evidence="7" type="ORF">BP5553_00832</name>
</gene>
<evidence type="ECO:0000313" key="8">
    <source>
        <dbReference type="Proteomes" id="UP000254866"/>
    </source>
</evidence>
<dbReference type="Gene3D" id="1.20.1250.20">
    <property type="entry name" value="MFS general substrate transporter like domains"/>
    <property type="match status" value="1"/>
</dbReference>
<reference evidence="7 8" key="1">
    <citation type="journal article" date="2018" name="IMA Fungus">
        <title>IMA Genome-F 9: Draft genome sequence of Annulohypoxylon stygium, Aspergillus mulundensis, Berkeleyomyces basicola (syn. Thielaviopsis basicola), Ceratocystis smalleyi, two Cercospora beticola strains, Coleophoma cylindrospora, Fusarium fracticaudum, Phialophora cf. hyalina, and Morchella septimelata.</title>
        <authorList>
            <person name="Wingfield B.D."/>
            <person name="Bills G.F."/>
            <person name="Dong Y."/>
            <person name="Huang W."/>
            <person name="Nel W.J."/>
            <person name="Swalarsk-Parry B.S."/>
            <person name="Vaghefi N."/>
            <person name="Wilken P.M."/>
            <person name="An Z."/>
            <person name="de Beer Z.W."/>
            <person name="De Vos L."/>
            <person name="Chen L."/>
            <person name="Duong T.A."/>
            <person name="Gao Y."/>
            <person name="Hammerbacher A."/>
            <person name="Kikkert J.R."/>
            <person name="Li Y."/>
            <person name="Li H."/>
            <person name="Li K."/>
            <person name="Li Q."/>
            <person name="Liu X."/>
            <person name="Ma X."/>
            <person name="Naidoo K."/>
            <person name="Pethybridge S.J."/>
            <person name="Sun J."/>
            <person name="Steenkamp E.T."/>
            <person name="van der Nest M.A."/>
            <person name="van Wyk S."/>
            <person name="Wingfield M.J."/>
            <person name="Xiong C."/>
            <person name="Yue Q."/>
            <person name="Zhang X."/>
        </authorList>
    </citation>
    <scope>NUCLEOTIDE SEQUENCE [LARGE SCALE GENOMIC DNA]</scope>
    <source>
        <strain evidence="7 8">BP 5553</strain>
    </source>
</reference>
<dbReference type="PANTHER" id="PTHR19432:SF35">
    <property type="entry name" value="SOLUTE CARRIER FAMILY 45 MEMBER 3 ISOFORM X1"/>
    <property type="match status" value="1"/>
</dbReference>
<evidence type="ECO:0000256" key="2">
    <source>
        <dbReference type="ARBA" id="ARBA00022448"/>
    </source>
</evidence>
<dbReference type="OrthoDB" id="28755at2759"/>
<comment type="caution">
    <text evidence="7">The sequence shown here is derived from an EMBL/GenBank/DDBJ whole genome shotgun (WGS) entry which is preliminary data.</text>
</comment>
<evidence type="ECO:0000313" key="7">
    <source>
        <dbReference type="EMBL" id="RDL40853.1"/>
    </source>
</evidence>
<dbReference type="AlphaFoldDB" id="A0A370TZ89"/>
<feature type="transmembrane region" description="Helical" evidence="6">
    <location>
        <begin position="338"/>
        <end position="358"/>
    </location>
</feature>